<evidence type="ECO:0000256" key="6">
    <source>
        <dbReference type="ARBA" id="ARBA00022840"/>
    </source>
</evidence>
<dbReference type="GO" id="GO:0000731">
    <property type="term" value="P:DNA synthesis involved in DNA repair"/>
    <property type="evidence" value="ECO:0007669"/>
    <property type="project" value="TreeGrafter"/>
</dbReference>
<dbReference type="NCBIfam" id="NF009881">
    <property type="entry name" value="PRK13341.1-2"/>
    <property type="match status" value="1"/>
</dbReference>
<dbReference type="GO" id="GO:0006261">
    <property type="term" value="P:DNA-templated DNA replication"/>
    <property type="evidence" value="ECO:0007669"/>
    <property type="project" value="TreeGrafter"/>
</dbReference>
<sequence>MDLFDYTSKQNQETRGPLAARMRPQTIDDIVGQSSIVGEGTLLRRAIEADRLTPMIFYGPPGTGKTTLAKVIANSTSAWFEQLNAVTSGVNEIRDVVKKANDRKKYEGERTILFIDEIHRFNKSQQDALLPFVEDGTIVLIGATTENPMFEVNDALLSRARLFHLEPHSDEDIRTIIQQALKDKERGFGEYDIDLKEEAEDHLVGVANGDARTALNAIELAVLTTDPDDDDVIRIDIETAEESIQQRVLQYDKQGDNHYDTVSAFIKSIRGSDPDATLYWLAKMIYAGEDPKFIARRLYVHAAEDIGLADPNALLIAQAAADAVDFIGLPEARIPLAEAALYLATAPKSNAVISGIDYALEKVKNEATGAVPAHLKDAHYKGAKTLGHGQGYLYPHHYENHYVPQQYLPDQHVGRSFYAPSDNGYEKTVRKRLDYFHKRKQRESTASPKNKG</sequence>
<dbReference type="RefSeq" id="WP_184663644.1">
    <property type="nucleotide sequence ID" value="NZ_JACHHB010000005.1"/>
</dbReference>
<dbReference type="GO" id="GO:0005524">
    <property type="term" value="F:ATP binding"/>
    <property type="evidence" value="ECO:0007669"/>
    <property type="project" value="UniProtKB-KW"/>
</dbReference>
<comment type="function">
    <text evidence="1">DNA-dependent ATPase that plays important roles in cellular responses to stalled DNA replication processes.</text>
</comment>
<organism evidence="8 9">
    <name type="scientific">Texcoconibacillus texcoconensis</name>
    <dbReference type="NCBI Taxonomy" id="1095777"/>
    <lineage>
        <taxon>Bacteria</taxon>
        <taxon>Bacillati</taxon>
        <taxon>Bacillota</taxon>
        <taxon>Bacilli</taxon>
        <taxon>Bacillales</taxon>
        <taxon>Bacillaceae</taxon>
        <taxon>Texcoconibacillus</taxon>
    </lineage>
</organism>
<comment type="caution">
    <text evidence="8">The sequence shown here is derived from an EMBL/GenBank/DDBJ whole genome shotgun (WGS) entry which is preliminary data.</text>
</comment>
<dbReference type="InterPro" id="IPR032423">
    <property type="entry name" value="AAA_assoc_2"/>
</dbReference>
<keyword evidence="5" id="KW-0547">Nucleotide-binding</keyword>
<dbReference type="InterPro" id="IPR003593">
    <property type="entry name" value="AAA+_ATPase"/>
</dbReference>
<dbReference type="FunFam" id="1.20.272.10:FF:000001">
    <property type="entry name" value="Putative AAA family ATPase"/>
    <property type="match status" value="1"/>
</dbReference>
<dbReference type="Pfam" id="PF00004">
    <property type="entry name" value="AAA"/>
    <property type="match status" value="1"/>
</dbReference>
<dbReference type="CDD" id="cd18139">
    <property type="entry name" value="HLD_clamp_RarA"/>
    <property type="match status" value="1"/>
</dbReference>
<dbReference type="Proteomes" id="UP000551878">
    <property type="component" value="Unassembled WGS sequence"/>
</dbReference>
<keyword evidence="6" id="KW-0067">ATP-binding</keyword>
<dbReference type="Pfam" id="PF12002">
    <property type="entry name" value="MgsA_C"/>
    <property type="match status" value="1"/>
</dbReference>
<dbReference type="InterPro" id="IPR051314">
    <property type="entry name" value="AAA_ATPase_RarA/MGS1/WRNIP1"/>
</dbReference>
<dbReference type="SUPFAM" id="SSF52540">
    <property type="entry name" value="P-loop containing nucleoside triphosphate hydrolases"/>
    <property type="match status" value="1"/>
</dbReference>
<name>A0A840QPD7_9BACI</name>
<evidence type="ECO:0000259" key="7">
    <source>
        <dbReference type="SMART" id="SM00382"/>
    </source>
</evidence>
<feature type="domain" description="AAA+ ATPase" evidence="7">
    <location>
        <begin position="51"/>
        <end position="172"/>
    </location>
</feature>
<accession>A0A840QPD7</accession>
<dbReference type="PANTHER" id="PTHR13779">
    <property type="entry name" value="WERNER HELICASE-INTERACTING PROTEIN 1 FAMILY MEMBER"/>
    <property type="match status" value="1"/>
</dbReference>
<dbReference type="GO" id="GO:0003677">
    <property type="term" value="F:DNA binding"/>
    <property type="evidence" value="ECO:0007669"/>
    <property type="project" value="InterPro"/>
</dbReference>
<evidence type="ECO:0000256" key="5">
    <source>
        <dbReference type="ARBA" id="ARBA00022741"/>
    </source>
</evidence>
<comment type="similarity">
    <text evidence="2">Belongs to the AAA ATPase family. RarA/MGS1/WRNIP1 subfamily.</text>
</comment>
<dbReference type="AlphaFoldDB" id="A0A840QPD7"/>
<dbReference type="Gene3D" id="1.20.272.10">
    <property type="match status" value="1"/>
</dbReference>
<dbReference type="GO" id="GO:0017116">
    <property type="term" value="F:single-stranded DNA helicase activity"/>
    <property type="evidence" value="ECO:0007669"/>
    <property type="project" value="TreeGrafter"/>
</dbReference>
<dbReference type="Gene3D" id="3.40.50.300">
    <property type="entry name" value="P-loop containing nucleotide triphosphate hydrolases"/>
    <property type="match status" value="1"/>
</dbReference>
<dbReference type="InterPro" id="IPR027417">
    <property type="entry name" value="P-loop_NTPase"/>
</dbReference>
<dbReference type="FunFam" id="1.10.8.60:FF:000029">
    <property type="entry name" value="Replication-associated recombination protein A"/>
    <property type="match status" value="1"/>
</dbReference>
<dbReference type="Pfam" id="PF16193">
    <property type="entry name" value="AAA_assoc_2"/>
    <property type="match status" value="1"/>
</dbReference>
<reference evidence="8 9" key="1">
    <citation type="submission" date="2020-08" db="EMBL/GenBank/DDBJ databases">
        <title>Genomic Encyclopedia of Type Strains, Phase IV (KMG-IV): sequencing the most valuable type-strain genomes for metagenomic binning, comparative biology and taxonomic classification.</title>
        <authorList>
            <person name="Goeker M."/>
        </authorList>
    </citation>
    <scope>NUCLEOTIDE SEQUENCE [LARGE SCALE GENOMIC DNA]</scope>
    <source>
        <strain evidence="8 9">DSM 24696</strain>
    </source>
</reference>
<keyword evidence="4" id="KW-0235">DNA replication</keyword>
<dbReference type="SUPFAM" id="SSF48019">
    <property type="entry name" value="post-AAA+ oligomerization domain-like"/>
    <property type="match status" value="1"/>
</dbReference>
<dbReference type="FunFam" id="3.40.50.300:FF:000137">
    <property type="entry name" value="Replication-associated recombination protein A"/>
    <property type="match status" value="1"/>
</dbReference>
<evidence type="ECO:0000313" key="9">
    <source>
        <dbReference type="Proteomes" id="UP000551878"/>
    </source>
</evidence>
<proteinExistence type="inferred from homology"/>
<dbReference type="Gene3D" id="1.10.3710.10">
    <property type="entry name" value="DNA polymerase III clamp loader subunits, C-terminal domain"/>
    <property type="match status" value="1"/>
</dbReference>
<dbReference type="InterPro" id="IPR021886">
    <property type="entry name" value="MgsA_C"/>
</dbReference>
<evidence type="ECO:0000256" key="2">
    <source>
        <dbReference type="ARBA" id="ARBA00008959"/>
    </source>
</evidence>
<dbReference type="CDD" id="cd00009">
    <property type="entry name" value="AAA"/>
    <property type="match status" value="1"/>
</dbReference>
<dbReference type="PANTHER" id="PTHR13779:SF7">
    <property type="entry name" value="ATPASE WRNIP1"/>
    <property type="match status" value="1"/>
</dbReference>
<dbReference type="InterPro" id="IPR008921">
    <property type="entry name" value="DNA_pol3_clamp-load_cplx_C"/>
</dbReference>
<dbReference type="InterPro" id="IPR003959">
    <property type="entry name" value="ATPase_AAA_core"/>
</dbReference>
<keyword evidence="9" id="KW-1185">Reference proteome</keyword>
<dbReference type="EMBL" id="JACHHB010000005">
    <property type="protein sequence ID" value="MBB5173187.1"/>
    <property type="molecule type" value="Genomic_DNA"/>
</dbReference>
<protein>
    <recommendedName>
        <fullName evidence="3">Replication-associated recombination protein A</fullName>
    </recommendedName>
</protein>
<evidence type="ECO:0000256" key="3">
    <source>
        <dbReference type="ARBA" id="ARBA00020776"/>
    </source>
</evidence>
<evidence type="ECO:0000256" key="4">
    <source>
        <dbReference type="ARBA" id="ARBA00022705"/>
    </source>
</evidence>
<dbReference type="GO" id="GO:0016887">
    <property type="term" value="F:ATP hydrolysis activity"/>
    <property type="evidence" value="ECO:0007669"/>
    <property type="project" value="InterPro"/>
</dbReference>
<dbReference type="Gene3D" id="1.10.8.60">
    <property type="match status" value="1"/>
</dbReference>
<dbReference type="FunFam" id="1.10.3710.10:FF:000003">
    <property type="entry name" value="ATPase, AAA family protein"/>
    <property type="match status" value="1"/>
</dbReference>
<evidence type="ECO:0000313" key="8">
    <source>
        <dbReference type="EMBL" id="MBB5173187.1"/>
    </source>
</evidence>
<evidence type="ECO:0000256" key="1">
    <source>
        <dbReference type="ARBA" id="ARBA00002393"/>
    </source>
</evidence>
<dbReference type="GO" id="GO:0008047">
    <property type="term" value="F:enzyme activator activity"/>
    <property type="evidence" value="ECO:0007669"/>
    <property type="project" value="TreeGrafter"/>
</dbReference>
<dbReference type="SMART" id="SM00382">
    <property type="entry name" value="AAA"/>
    <property type="match status" value="1"/>
</dbReference>
<gene>
    <name evidence="8" type="ORF">HNQ41_001356</name>
</gene>